<gene>
    <name evidence="2" type="ORF">AXW67_12300</name>
</gene>
<proteinExistence type="predicted"/>
<protein>
    <submittedName>
        <fullName evidence="2">Uncharacterized protein</fullName>
    </submittedName>
</protein>
<evidence type="ECO:0000313" key="3">
    <source>
        <dbReference type="Proteomes" id="UP000077173"/>
    </source>
</evidence>
<keyword evidence="3" id="KW-1185">Reference proteome</keyword>
<dbReference type="EMBL" id="LSEF01000054">
    <property type="protein sequence ID" value="OAF16536.1"/>
    <property type="molecule type" value="Genomic_DNA"/>
</dbReference>
<evidence type="ECO:0000313" key="2">
    <source>
        <dbReference type="EMBL" id="OAF16536.1"/>
    </source>
</evidence>
<sequence>MKRISFTIAAVAALSLAGVTAGFAAELPTYQAAGLPISPAQVAVLGGSHVDGQVLASTNATPHQLKVLTPRKVSTAAAVPGQTEGRAR</sequence>
<keyword evidence="1" id="KW-0732">Signal</keyword>
<dbReference type="Proteomes" id="UP000077173">
    <property type="component" value="Unassembled WGS sequence"/>
</dbReference>
<dbReference type="AlphaFoldDB" id="A0A176Z9T7"/>
<dbReference type="RefSeq" id="WP_063678937.1">
    <property type="nucleotide sequence ID" value="NZ_LSEF01000054.1"/>
</dbReference>
<evidence type="ECO:0000256" key="1">
    <source>
        <dbReference type="SAM" id="SignalP"/>
    </source>
</evidence>
<name>A0A176Z9T7_9BRAD</name>
<organism evidence="2 3">
    <name type="scientific">Bradyrhizobium neotropicale</name>
    <dbReference type="NCBI Taxonomy" id="1497615"/>
    <lineage>
        <taxon>Bacteria</taxon>
        <taxon>Pseudomonadati</taxon>
        <taxon>Pseudomonadota</taxon>
        <taxon>Alphaproteobacteria</taxon>
        <taxon>Hyphomicrobiales</taxon>
        <taxon>Nitrobacteraceae</taxon>
        <taxon>Bradyrhizobium</taxon>
    </lineage>
</organism>
<feature type="chain" id="PRO_5008055727" evidence="1">
    <location>
        <begin position="25"/>
        <end position="88"/>
    </location>
</feature>
<reference evidence="2 3" key="1">
    <citation type="submission" date="2016-02" db="EMBL/GenBank/DDBJ databases">
        <title>Draft genome sequence of the strain BR 10247T Bradyrhizobium neotropicale isolated from nodules of Centrolobium paraense.</title>
        <authorList>
            <person name="Simoes-Araujo J.L."/>
            <person name="Barauna A.C."/>
            <person name="Silva K."/>
            <person name="Zilli J.E."/>
        </authorList>
    </citation>
    <scope>NUCLEOTIDE SEQUENCE [LARGE SCALE GENOMIC DNA]</scope>
    <source>
        <strain evidence="2 3">BR 10247</strain>
    </source>
</reference>
<dbReference type="GeneID" id="32586322"/>
<comment type="caution">
    <text evidence="2">The sequence shown here is derived from an EMBL/GenBank/DDBJ whole genome shotgun (WGS) entry which is preliminary data.</text>
</comment>
<feature type="signal peptide" evidence="1">
    <location>
        <begin position="1"/>
        <end position="24"/>
    </location>
</feature>
<accession>A0A176Z9T7</accession>